<gene>
    <name evidence="2" type="ORF">PGT21_024797</name>
    <name evidence="3" type="ORF">PGTUg99_029819</name>
</gene>
<dbReference type="Proteomes" id="UP000324748">
    <property type="component" value="Unassembled WGS sequence"/>
</dbReference>
<keyword evidence="4" id="KW-1185">Reference proteome</keyword>
<dbReference type="AlphaFoldDB" id="A0A5B0SG12"/>
<evidence type="ECO:0000256" key="1">
    <source>
        <dbReference type="SAM" id="MobiDB-lite"/>
    </source>
</evidence>
<accession>A0A5B0SG12</accession>
<sequence length="121" mass="13176">MLSSSSSASTISFSFSPDTSTSSFTSYGSHLVVLSDLVQLDDQIKAARRVSSSLQKPLTPVLDLKTASHSIIQRDWYQESEIGLILYLAGTLSASIEEQSASLYQYSLALEAALHAEEVWN</sequence>
<protein>
    <submittedName>
        <fullName evidence="3">Uncharacterized protein</fullName>
    </submittedName>
</protein>
<dbReference type="EMBL" id="VSWC01000053">
    <property type="protein sequence ID" value="KAA1101579.1"/>
    <property type="molecule type" value="Genomic_DNA"/>
</dbReference>
<reference evidence="4 5" key="1">
    <citation type="submission" date="2019-05" db="EMBL/GenBank/DDBJ databases">
        <title>Emergence of the Ug99 lineage of the wheat stem rust pathogen through somatic hybridization.</title>
        <authorList>
            <person name="Li F."/>
            <person name="Upadhyaya N.M."/>
            <person name="Sperschneider J."/>
            <person name="Matny O."/>
            <person name="Nguyen-Phuc H."/>
            <person name="Mago R."/>
            <person name="Raley C."/>
            <person name="Miller M.E."/>
            <person name="Silverstein K.A.T."/>
            <person name="Henningsen E."/>
            <person name="Hirsch C.D."/>
            <person name="Visser B."/>
            <person name="Pretorius Z.A."/>
            <person name="Steffenson B.J."/>
            <person name="Schwessinger B."/>
            <person name="Dodds P.N."/>
            <person name="Figueroa M."/>
        </authorList>
    </citation>
    <scope>NUCLEOTIDE SEQUENCE [LARGE SCALE GENOMIC DNA]</scope>
    <source>
        <strain evidence="2">21-0</strain>
        <strain evidence="3 5">Ug99</strain>
    </source>
</reference>
<organism evidence="3 5">
    <name type="scientific">Puccinia graminis f. sp. tritici</name>
    <dbReference type="NCBI Taxonomy" id="56615"/>
    <lineage>
        <taxon>Eukaryota</taxon>
        <taxon>Fungi</taxon>
        <taxon>Dikarya</taxon>
        <taxon>Basidiomycota</taxon>
        <taxon>Pucciniomycotina</taxon>
        <taxon>Pucciniomycetes</taxon>
        <taxon>Pucciniales</taxon>
        <taxon>Pucciniaceae</taxon>
        <taxon>Puccinia</taxon>
    </lineage>
</organism>
<dbReference type="Proteomes" id="UP000325313">
    <property type="component" value="Unassembled WGS sequence"/>
</dbReference>
<dbReference type="EMBL" id="VDEP01000035">
    <property type="protein sequence ID" value="KAA1136389.1"/>
    <property type="molecule type" value="Genomic_DNA"/>
</dbReference>
<name>A0A5B0SG12_PUCGR</name>
<feature type="region of interest" description="Disordered" evidence="1">
    <location>
        <begin position="1"/>
        <end position="24"/>
    </location>
</feature>
<evidence type="ECO:0000313" key="3">
    <source>
        <dbReference type="EMBL" id="KAA1136389.1"/>
    </source>
</evidence>
<evidence type="ECO:0000313" key="4">
    <source>
        <dbReference type="Proteomes" id="UP000324748"/>
    </source>
</evidence>
<proteinExistence type="predicted"/>
<evidence type="ECO:0000313" key="5">
    <source>
        <dbReference type="Proteomes" id="UP000325313"/>
    </source>
</evidence>
<comment type="caution">
    <text evidence="3">The sequence shown here is derived from an EMBL/GenBank/DDBJ whole genome shotgun (WGS) entry which is preliminary data.</text>
</comment>
<dbReference type="OrthoDB" id="2509786at2759"/>
<evidence type="ECO:0000313" key="2">
    <source>
        <dbReference type="EMBL" id="KAA1101579.1"/>
    </source>
</evidence>